<evidence type="ECO:0008006" key="7">
    <source>
        <dbReference type="Google" id="ProtNLM"/>
    </source>
</evidence>
<evidence type="ECO:0000313" key="6">
    <source>
        <dbReference type="Proteomes" id="UP001338125"/>
    </source>
</evidence>
<dbReference type="Pfam" id="PF24883">
    <property type="entry name" value="NPHP3_N"/>
    <property type="match status" value="1"/>
</dbReference>
<feature type="region of interest" description="Disordered" evidence="2">
    <location>
        <begin position="992"/>
        <end position="1015"/>
    </location>
</feature>
<name>A0ABR0ST24_9HYPO</name>
<dbReference type="InterPro" id="IPR056693">
    <property type="entry name" value="DUF7791"/>
</dbReference>
<dbReference type="EMBL" id="JAVFKD010000004">
    <property type="protein sequence ID" value="KAK5995264.1"/>
    <property type="molecule type" value="Genomic_DNA"/>
</dbReference>
<evidence type="ECO:0000313" key="5">
    <source>
        <dbReference type="EMBL" id="KAK5995264.1"/>
    </source>
</evidence>
<evidence type="ECO:0000259" key="4">
    <source>
        <dbReference type="Pfam" id="PF25053"/>
    </source>
</evidence>
<keyword evidence="6" id="KW-1185">Reference proteome</keyword>
<dbReference type="Proteomes" id="UP001338125">
    <property type="component" value="Unassembled WGS sequence"/>
</dbReference>
<feature type="region of interest" description="Disordered" evidence="2">
    <location>
        <begin position="58"/>
        <end position="78"/>
    </location>
</feature>
<dbReference type="InterPro" id="IPR027417">
    <property type="entry name" value="P-loop_NTPase"/>
</dbReference>
<proteinExistence type="predicted"/>
<dbReference type="SUPFAM" id="SSF52540">
    <property type="entry name" value="P-loop containing nucleoside triphosphate hydrolases"/>
    <property type="match status" value="1"/>
</dbReference>
<dbReference type="PANTHER" id="PTHR10039">
    <property type="entry name" value="AMELOGENIN"/>
    <property type="match status" value="1"/>
</dbReference>
<keyword evidence="1" id="KW-0677">Repeat</keyword>
<feature type="domain" description="Nephrocystin 3-like N-terminal" evidence="3">
    <location>
        <begin position="322"/>
        <end position="489"/>
    </location>
</feature>
<sequence length="1030" mass="117011">MDPLSALGMASNTVRFVHFASKLVSSACAISKSAEGASQHNLDLEKVYQKLQTFSSELADPAQGASSQGDRDSKLGNIWQPADSPHKINVQKCIQSLDYLTRDCNGLCEELLATVQKLRVKPGPNRLLRSFRVAIRTVWSSKDIEGLQARIDQYRKAIALNFFPLLSQQQFYLLSALTALRDESFKLQLDQSSKFDKVMARLAEIKQSMPSGPESVNLDSSGDPGARTRGAGIVLEEDPTGNVTKMDLDDIESLVDGVSGLSVTEADLAVIARQQTFLKSLDFKCRPLRHEDIPLAHKLTFKWTLEPEDKSRKEEDDGSSRLYTWLRSGHGLFWVSGKAGSGKSTLMKFVADHEQTQRLLKVWAGSQKLATAKHYFWTGGTAMQKTQKGLLQSLLYDIFRSCPEQIPEICPQRWLKTRLGHSTSQQHTEWLVTELLEALWALGSRSGLRTKYCVFIDGIDEFDGDHYEMAQLLNNLSKSPNFKFCLSSRPWNVFEDTFGIEPSQKLYVHQLTRQDILAYTRARLSEHCRWSETNFPRGQMDALIHNITERTQGVFLWVFLVTRSLRDGLVNGDTMNDLERRLKRLPTDLEPFFKHMLDLVDPLYHQRMAIILRIAINARHSLNLEFFHVQEFEEEDEDYAINRSTESYSSQNRDSVIEQCQRRINAQCGGLLEIKHERVEFLHRTVRDFLLTRELSDYLEQKSGQDFMVNLSTLKAFVFLFKNWVQSTDWLTLADEQPFWREGLEYANEAFDESTESALKHLDAVEDLFQDVSCCSDSIVLDITPDFVFRTEIIRVGVFRHVALKLKEYPDYFNSKVWTDNHMRILAQLLESGHDPNDDVGGPSPWYRFVQRTCLGHGARKDIAISAAMRDDIEDEYTHAPPNRIHLKPKIYPCTHFIEALFSYGTSHRSSQQCLGALDDFFDLSEQDGSSQLEEVSETAKIFNKSHSEVRHKGVRAGLDMESLVTGLLAVFPGSGSSALVDMIRKREGSQSRGLKSGALKRCQGERASTSSHKRQKVLGYSTIFDETAG</sequence>
<dbReference type="InterPro" id="IPR056884">
    <property type="entry name" value="NPHP3-like_N"/>
</dbReference>
<dbReference type="Gene3D" id="3.40.50.300">
    <property type="entry name" value="P-loop containing nucleotide triphosphate hydrolases"/>
    <property type="match status" value="1"/>
</dbReference>
<dbReference type="PANTHER" id="PTHR10039:SF5">
    <property type="entry name" value="NACHT DOMAIN-CONTAINING PROTEIN"/>
    <property type="match status" value="1"/>
</dbReference>
<feature type="domain" description="DUF7791" evidence="4">
    <location>
        <begin position="600"/>
        <end position="730"/>
    </location>
</feature>
<reference evidence="5 6" key="1">
    <citation type="submission" date="2024-01" db="EMBL/GenBank/DDBJ databases">
        <title>Complete genome of Cladobotryum mycophilum ATHUM6906.</title>
        <authorList>
            <person name="Christinaki A.C."/>
            <person name="Myridakis A.I."/>
            <person name="Kouvelis V.N."/>
        </authorList>
    </citation>
    <scope>NUCLEOTIDE SEQUENCE [LARGE SCALE GENOMIC DNA]</scope>
    <source>
        <strain evidence="5 6">ATHUM6906</strain>
    </source>
</reference>
<protein>
    <recommendedName>
        <fullName evidence="7">NACHT domain-containing protein</fullName>
    </recommendedName>
</protein>
<evidence type="ECO:0000259" key="3">
    <source>
        <dbReference type="Pfam" id="PF24883"/>
    </source>
</evidence>
<comment type="caution">
    <text evidence="5">The sequence shown here is derived from an EMBL/GenBank/DDBJ whole genome shotgun (WGS) entry which is preliminary data.</text>
</comment>
<gene>
    <name evidence="5" type="ORF">PT974_03663</name>
</gene>
<dbReference type="Pfam" id="PF25053">
    <property type="entry name" value="DUF7791"/>
    <property type="match status" value="1"/>
</dbReference>
<organism evidence="5 6">
    <name type="scientific">Cladobotryum mycophilum</name>
    <dbReference type="NCBI Taxonomy" id="491253"/>
    <lineage>
        <taxon>Eukaryota</taxon>
        <taxon>Fungi</taxon>
        <taxon>Dikarya</taxon>
        <taxon>Ascomycota</taxon>
        <taxon>Pezizomycotina</taxon>
        <taxon>Sordariomycetes</taxon>
        <taxon>Hypocreomycetidae</taxon>
        <taxon>Hypocreales</taxon>
        <taxon>Hypocreaceae</taxon>
        <taxon>Cladobotryum</taxon>
    </lineage>
</organism>
<evidence type="ECO:0000256" key="2">
    <source>
        <dbReference type="SAM" id="MobiDB-lite"/>
    </source>
</evidence>
<accession>A0ABR0ST24</accession>
<evidence type="ECO:0000256" key="1">
    <source>
        <dbReference type="ARBA" id="ARBA00022737"/>
    </source>
</evidence>